<comment type="subcellular location">
    <subcellularLocation>
        <location evidence="1">Cell membrane</location>
        <topology evidence="1">Multi-pass membrane protein</topology>
    </subcellularLocation>
</comment>
<keyword evidence="3" id="KW-0813">Transport</keyword>
<keyword evidence="14" id="KW-1185">Reference proteome</keyword>
<dbReference type="SUPFAM" id="SSF90123">
    <property type="entry name" value="ABC transporter transmembrane region"/>
    <property type="match status" value="1"/>
</dbReference>
<dbReference type="SMART" id="SM00382">
    <property type="entry name" value="AAA"/>
    <property type="match status" value="1"/>
</dbReference>
<feature type="domain" description="ABC transmembrane type-1" evidence="12">
    <location>
        <begin position="43"/>
        <end position="330"/>
    </location>
</feature>
<evidence type="ECO:0000313" key="13">
    <source>
        <dbReference type="EMBL" id="NOJ47432.1"/>
    </source>
</evidence>
<keyword evidence="4 10" id="KW-0812">Transmembrane</keyword>
<protein>
    <submittedName>
        <fullName evidence="13">ABC transporter ATP-binding protein</fullName>
    </submittedName>
</protein>
<dbReference type="PROSITE" id="PS50929">
    <property type="entry name" value="ABC_TM1F"/>
    <property type="match status" value="1"/>
</dbReference>
<evidence type="ECO:0000256" key="7">
    <source>
        <dbReference type="ARBA" id="ARBA00022989"/>
    </source>
</evidence>
<dbReference type="GO" id="GO:0140359">
    <property type="term" value="F:ABC-type transporter activity"/>
    <property type="evidence" value="ECO:0007669"/>
    <property type="project" value="InterPro"/>
</dbReference>
<evidence type="ECO:0000256" key="1">
    <source>
        <dbReference type="ARBA" id="ARBA00004651"/>
    </source>
</evidence>
<dbReference type="InterPro" id="IPR003439">
    <property type="entry name" value="ABC_transporter-like_ATP-bd"/>
</dbReference>
<evidence type="ECO:0000256" key="8">
    <source>
        <dbReference type="ARBA" id="ARBA00023136"/>
    </source>
</evidence>
<name>A0A7Y4M249_9BRAD</name>
<dbReference type="InterPro" id="IPR027417">
    <property type="entry name" value="P-loop_NTPase"/>
</dbReference>
<proteinExistence type="inferred from homology"/>
<dbReference type="InterPro" id="IPR039421">
    <property type="entry name" value="Type_1_exporter"/>
</dbReference>
<keyword evidence="7 10" id="KW-1133">Transmembrane helix</keyword>
<dbReference type="GO" id="GO:0016887">
    <property type="term" value="F:ATP hydrolysis activity"/>
    <property type="evidence" value="ECO:0007669"/>
    <property type="project" value="InterPro"/>
</dbReference>
<dbReference type="GO" id="GO:0034040">
    <property type="term" value="F:ATPase-coupled lipid transmembrane transporter activity"/>
    <property type="evidence" value="ECO:0007669"/>
    <property type="project" value="TreeGrafter"/>
</dbReference>
<dbReference type="GO" id="GO:0005886">
    <property type="term" value="C:plasma membrane"/>
    <property type="evidence" value="ECO:0007669"/>
    <property type="project" value="UniProtKB-SubCell"/>
</dbReference>
<sequence>MEPACAHAQPDDAMTADKDNPAAIRVVIPFVFRHWLQQPGRAAIVAGGLLGATAADLFMPVFSGRLVDALTRGTADLAARHAAFTAFGAIVALGLTSMILRLTGLQAIVPFTLTTMSDVSRDAFARVQRFSTDWHANSFAGSTVRKITRGMWALDLLNDTILMALLPSLLVLVGSMILLGLHWPVLGAVIAVGTVIYVSMTMAFSVNYIAPAARVSNAWDTKVGGTLADALTCNAVVKSFGAETREDARLADVIGRWRTRVRRTWYRYNYTSTAQLGVLLCFRASVIGGAILLWIAGRATPGDVTYVLTSYYIIHAYLRDVGMHINNLQRSVNDMEELVAIHAEPIGIADAPDAKPIDIQGGRIVFDEVTFHYGGHHAPLYDGLSVDIRAGERVGLVGRSGSGKTTFVKLVQRLYDIGGGKILIDGQDIAKATQHSLRSQIAIVQQEPILFHRTLAENIAYGRPGASMAAIEQAARLANAHDFILRLPKGYGTLVGERGVKLSGGERQRVALARAFLADAPVLILDEATSSLDSESENLIQQAMERLMKGRTSIVIAHRLSTVRSLDRILVFDRGEIVEQGTHAALTARPGGIYRGLFELQATEFGRISAAE</sequence>
<dbReference type="Pfam" id="PF00664">
    <property type="entry name" value="ABC_membrane"/>
    <property type="match status" value="1"/>
</dbReference>
<evidence type="ECO:0000256" key="4">
    <source>
        <dbReference type="ARBA" id="ARBA00022692"/>
    </source>
</evidence>
<feature type="transmembrane region" description="Helical" evidence="10">
    <location>
        <begin position="156"/>
        <end position="179"/>
    </location>
</feature>
<feature type="transmembrane region" description="Helical" evidence="10">
    <location>
        <begin position="42"/>
        <end position="62"/>
    </location>
</feature>
<dbReference type="InterPro" id="IPR017871">
    <property type="entry name" value="ABC_transporter-like_CS"/>
</dbReference>
<dbReference type="FunFam" id="3.40.50.300:FF:000287">
    <property type="entry name" value="Multidrug ABC transporter ATP-binding protein"/>
    <property type="match status" value="1"/>
</dbReference>
<accession>A0A7Y4M249</accession>
<dbReference type="EMBL" id="JAAVLW010000004">
    <property type="protein sequence ID" value="NOJ47432.1"/>
    <property type="molecule type" value="Genomic_DNA"/>
</dbReference>
<reference evidence="13 14" key="1">
    <citation type="submission" date="2020-03" db="EMBL/GenBank/DDBJ databases">
        <title>Bradyrhizobium diversity isolated from nodules of Muelleranthus trifoliolatus.</title>
        <authorList>
            <person name="Klepa M."/>
            <person name="Helene L."/>
            <person name="Hungria M."/>
        </authorList>
    </citation>
    <scope>NUCLEOTIDE SEQUENCE [LARGE SCALE GENOMIC DNA]</scope>
    <source>
        <strain evidence="13 14">WSM 1744</strain>
    </source>
</reference>
<dbReference type="SUPFAM" id="SSF52540">
    <property type="entry name" value="P-loop containing nucleoside triphosphate hydrolases"/>
    <property type="match status" value="1"/>
</dbReference>
<dbReference type="Pfam" id="PF00005">
    <property type="entry name" value="ABC_tran"/>
    <property type="match status" value="1"/>
</dbReference>
<evidence type="ECO:0000256" key="10">
    <source>
        <dbReference type="SAM" id="Phobius"/>
    </source>
</evidence>
<dbReference type="GO" id="GO:0005524">
    <property type="term" value="F:ATP binding"/>
    <property type="evidence" value="ECO:0007669"/>
    <property type="project" value="UniProtKB-KW"/>
</dbReference>
<keyword evidence="5" id="KW-0547">Nucleotide-binding</keyword>
<dbReference type="PROSITE" id="PS50893">
    <property type="entry name" value="ABC_TRANSPORTER_2"/>
    <property type="match status" value="1"/>
</dbReference>
<comment type="function">
    <text evidence="9">Involved in beta-(1--&gt;2)glucan export. Transmembrane domains (TMD) form a pore in the inner membrane and the ATP-binding domain (NBD) is responsible for energy generation.</text>
</comment>
<feature type="domain" description="ABC transporter" evidence="11">
    <location>
        <begin position="364"/>
        <end position="599"/>
    </location>
</feature>
<dbReference type="Proteomes" id="UP000528734">
    <property type="component" value="Unassembled WGS sequence"/>
</dbReference>
<keyword evidence="8 10" id="KW-0472">Membrane</keyword>
<gene>
    <name evidence="13" type="ORF">HCN50_14430</name>
</gene>
<evidence type="ECO:0000256" key="5">
    <source>
        <dbReference type="ARBA" id="ARBA00022741"/>
    </source>
</evidence>
<evidence type="ECO:0000259" key="12">
    <source>
        <dbReference type="PROSITE" id="PS50929"/>
    </source>
</evidence>
<evidence type="ECO:0000256" key="9">
    <source>
        <dbReference type="ARBA" id="ARBA00024722"/>
    </source>
</evidence>
<dbReference type="PROSITE" id="PS00211">
    <property type="entry name" value="ABC_TRANSPORTER_1"/>
    <property type="match status" value="1"/>
</dbReference>
<evidence type="ECO:0000256" key="6">
    <source>
        <dbReference type="ARBA" id="ARBA00022840"/>
    </source>
</evidence>
<dbReference type="PANTHER" id="PTHR24221:SF654">
    <property type="entry name" value="ATP-BINDING CASSETTE SUB-FAMILY B MEMBER 6"/>
    <property type="match status" value="1"/>
</dbReference>
<feature type="transmembrane region" description="Helical" evidence="10">
    <location>
        <begin position="276"/>
        <end position="296"/>
    </location>
</feature>
<dbReference type="PANTHER" id="PTHR24221">
    <property type="entry name" value="ATP-BINDING CASSETTE SUB-FAMILY B"/>
    <property type="match status" value="1"/>
</dbReference>
<evidence type="ECO:0000313" key="14">
    <source>
        <dbReference type="Proteomes" id="UP000528734"/>
    </source>
</evidence>
<dbReference type="AlphaFoldDB" id="A0A7Y4M249"/>
<dbReference type="InterPro" id="IPR011527">
    <property type="entry name" value="ABC1_TM_dom"/>
</dbReference>
<keyword evidence="6 13" id="KW-0067">ATP-binding</keyword>
<organism evidence="13 14">
    <name type="scientific">Bradyrhizobium archetypum</name>
    <dbReference type="NCBI Taxonomy" id="2721160"/>
    <lineage>
        <taxon>Bacteria</taxon>
        <taxon>Pseudomonadati</taxon>
        <taxon>Pseudomonadota</taxon>
        <taxon>Alphaproteobacteria</taxon>
        <taxon>Hyphomicrobiales</taxon>
        <taxon>Nitrobacteraceae</taxon>
        <taxon>Bradyrhizobium</taxon>
    </lineage>
</organism>
<feature type="transmembrane region" description="Helical" evidence="10">
    <location>
        <begin position="82"/>
        <end position="100"/>
    </location>
</feature>
<dbReference type="InterPro" id="IPR003593">
    <property type="entry name" value="AAA+_ATPase"/>
</dbReference>
<comment type="caution">
    <text evidence="13">The sequence shown here is derived from an EMBL/GenBank/DDBJ whole genome shotgun (WGS) entry which is preliminary data.</text>
</comment>
<feature type="transmembrane region" description="Helical" evidence="10">
    <location>
        <begin position="185"/>
        <end position="210"/>
    </location>
</feature>
<evidence type="ECO:0000256" key="2">
    <source>
        <dbReference type="ARBA" id="ARBA00005417"/>
    </source>
</evidence>
<dbReference type="Gene3D" id="3.40.50.300">
    <property type="entry name" value="P-loop containing nucleotide triphosphate hydrolases"/>
    <property type="match status" value="1"/>
</dbReference>
<comment type="similarity">
    <text evidence="2">Belongs to the ABC transporter superfamily.</text>
</comment>
<dbReference type="Gene3D" id="1.20.1560.10">
    <property type="entry name" value="ABC transporter type 1, transmembrane domain"/>
    <property type="match status" value="1"/>
</dbReference>
<evidence type="ECO:0000256" key="3">
    <source>
        <dbReference type="ARBA" id="ARBA00022448"/>
    </source>
</evidence>
<dbReference type="InterPro" id="IPR036640">
    <property type="entry name" value="ABC1_TM_sf"/>
</dbReference>
<evidence type="ECO:0000259" key="11">
    <source>
        <dbReference type="PROSITE" id="PS50893"/>
    </source>
</evidence>